<accession>A0A2S6C892</accession>
<dbReference type="PANTHER" id="PTHR31996:SF2">
    <property type="entry name" value="COILED-COIL DOMAIN-CONTAINING PROTEIN 115"/>
    <property type="match status" value="1"/>
</dbReference>
<dbReference type="STRING" id="357750.A0A2S6C892"/>
<evidence type="ECO:0000313" key="5">
    <source>
        <dbReference type="Proteomes" id="UP000237631"/>
    </source>
</evidence>
<keyword evidence="2" id="KW-0175">Coiled coil</keyword>
<feature type="region of interest" description="Disordered" evidence="3">
    <location>
        <begin position="135"/>
        <end position="223"/>
    </location>
</feature>
<gene>
    <name evidence="4" type="ORF">CBER1_03592</name>
</gene>
<dbReference type="PANTHER" id="PTHR31996">
    <property type="entry name" value="COILED-COIL DOMAIN-CONTAINING PROTEIN 115"/>
    <property type="match status" value="1"/>
</dbReference>
<evidence type="ECO:0000256" key="3">
    <source>
        <dbReference type="SAM" id="MobiDB-lite"/>
    </source>
</evidence>
<keyword evidence="5" id="KW-1185">Reference proteome</keyword>
<comment type="caution">
    <text evidence="4">The sequence shown here is derived from an EMBL/GenBank/DDBJ whole genome shotgun (WGS) entry which is preliminary data.</text>
</comment>
<dbReference type="AlphaFoldDB" id="A0A2S6C892"/>
<dbReference type="GO" id="GO:0051082">
    <property type="term" value="F:unfolded protein binding"/>
    <property type="evidence" value="ECO:0007669"/>
    <property type="project" value="TreeGrafter"/>
</dbReference>
<evidence type="ECO:0000313" key="4">
    <source>
        <dbReference type="EMBL" id="PPJ55958.1"/>
    </source>
</evidence>
<dbReference type="InterPro" id="IPR040357">
    <property type="entry name" value="Vma22/CCDC115"/>
</dbReference>
<evidence type="ECO:0000256" key="2">
    <source>
        <dbReference type="SAM" id="Coils"/>
    </source>
</evidence>
<dbReference type="GO" id="GO:1990871">
    <property type="term" value="C:Vma12-Vma22 assembly complex"/>
    <property type="evidence" value="ECO:0007669"/>
    <property type="project" value="TreeGrafter"/>
</dbReference>
<protein>
    <recommendedName>
        <fullName evidence="1">Vacuolar ATPase assembly protein VMA22</fullName>
    </recommendedName>
</protein>
<dbReference type="Pfam" id="PF21730">
    <property type="entry name" value="Vma22_CCDC115"/>
    <property type="match status" value="2"/>
</dbReference>
<feature type="coiled-coil region" evidence="2">
    <location>
        <begin position="257"/>
        <end position="284"/>
    </location>
</feature>
<dbReference type="EMBL" id="PNEN01000528">
    <property type="protein sequence ID" value="PPJ55958.1"/>
    <property type="molecule type" value="Genomic_DNA"/>
</dbReference>
<dbReference type="GO" id="GO:0070072">
    <property type="term" value="P:vacuolar proton-transporting V-type ATPase complex assembly"/>
    <property type="evidence" value="ECO:0007669"/>
    <property type="project" value="InterPro"/>
</dbReference>
<feature type="compositionally biased region" description="Low complexity" evidence="3">
    <location>
        <begin position="137"/>
        <end position="146"/>
    </location>
</feature>
<proteinExistence type="predicted"/>
<reference evidence="5" key="1">
    <citation type="journal article" date="2017" name="bioRxiv">
        <title>Conservation of a gene cluster reveals novel cercosporin biosynthetic mechanisms and extends production to the genus Colletotrichum.</title>
        <authorList>
            <person name="de Jonge R."/>
            <person name="Ebert M.K."/>
            <person name="Huitt-Roehl C.R."/>
            <person name="Pal P."/>
            <person name="Suttle J.C."/>
            <person name="Spanner R.E."/>
            <person name="Neubauer J.D."/>
            <person name="Jurick W.M.II."/>
            <person name="Stott K.A."/>
            <person name="Secor G.A."/>
            <person name="Thomma B.P.H.J."/>
            <person name="Van de Peer Y."/>
            <person name="Townsend C.A."/>
            <person name="Bolton M.D."/>
        </authorList>
    </citation>
    <scope>NUCLEOTIDE SEQUENCE [LARGE SCALE GENOMIC DNA]</scope>
    <source>
        <strain evidence="5">CBS538.71</strain>
    </source>
</reference>
<feature type="compositionally biased region" description="Polar residues" evidence="3">
    <location>
        <begin position="189"/>
        <end position="198"/>
    </location>
</feature>
<name>A0A2S6C892_9PEZI</name>
<evidence type="ECO:0000256" key="1">
    <source>
        <dbReference type="ARBA" id="ARBA00093634"/>
    </source>
</evidence>
<dbReference type="OrthoDB" id="408631at2759"/>
<sequence>MGKLAGLGKLDVRSTLASSLPFSLHFGHISIMANEQAEEKDTGSQFESLSSLYSQLDTLWAQYLDLVDEYTTAQAAIKKHISSGFFSLAQANFKSSRGRYGQDYYDERAVATTRTIVEAQDQGISMRVVKHAVADKASSTSNATSNGNQEQGLPDNKQSKEPTEKSHLTDYPTPAATPEPEGKQEPADVSNTTPQDPQKTGGKMDSSGTVSEGQSAKPRIDPHDPIRWFGILVPSTLRQAQNSFTEAVLDGQSLSNALNSSRRMREVEAEIRKLRKIIKKAEKTTESSTPLTIRNEVKTPS</sequence>
<dbReference type="Proteomes" id="UP000237631">
    <property type="component" value="Unassembled WGS sequence"/>
</dbReference>
<feature type="compositionally biased region" description="Basic and acidic residues" evidence="3">
    <location>
        <begin position="157"/>
        <end position="168"/>
    </location>
</feature>
<organism evidence="4 5">
    <name type="scientific">Cercospora berteroae</name>
    <dbReference type="NCBI Taxonomy" id="357750"/>
    <lineage>
        <taxon>Eukaryota</taxon>
        <taxon>Fungi</taxon>
        <taxon>Dikarya</taxon>
        <taxon>Ascomycota</taxon>
        <taxon>Pezizomycotina</taxon>
        <taxon>Dothideomycetes</taxon>
        <taxon>Dothideomycetidae</taxon>
        <taxon>Mycosphaerellales</taxon>
        <taxon>Mycosphaerellaceae</taxon>
        <taxon>Cercospora</taxon>
    </lineage>
</organism>